<dbReference type="Proteomes" id="UP000694863">
    <property type="component" value="Unplaced"/>
</dbReference>
<evidence type="ECO:0000313" key="2">
    <source>
        <dbReference type="RefSeq" id="XP_045139863.1"/>
    </source>
</evidence>
<evidence type="ECO:0000313" key="1">
    <source>
        <dbReference type="Proteomes" id="UP000694863"/>
    </source>
</evidence>
<reference evidence="2" key="1">
    <citation type="submission" date="2025-08" db="UniProtKB">
        <authorList>
            <consortium name="RefSeq"/>
        </authorList>
    </citation>
    <scope>IDENTIFICATION</scope>
</reference>
<name>A0AC55CNR4_ECHTE</name>
<accession>A0AC55CNR4</accession>
<keyword evidence="1" id="KW-1185">Reference proteome</keyword>
<protein>
    <submittedName>
        <fullName evidence="2">LON peptidase N-terminal domain and RING finger protein 2</fullName>
    </submittedName>
</protein>
<proteinExistence type="predicted"/>
<dbReference type="RefSeq" id="XP_045139863.1">
    <property type="nucleotide sequence ID" value="XM_045283928.1"/>
</dbReference>
<gene>
    <name evidence="2" type="primary">LONRF2</name>
</gene>
<organism evidence="1 2">
    <name type="scientific">Echinops telfairi</name>
    <name type="common">Lesser hedgehog tenrec</name>
    <dbReference type="NCBI Taxonomy" id="9371"/>
    <lineage>
        <taxon>Eukaryota</taxon>
        <taxon>Metazoa</taxon>
        <taxon>Chordata</taxon>
        <taxon>Craniata</taxon>
        <taxon>Vertebrata</taxon>
        <taxon>Euteleostomi</taxon>
        <taxon>Mammalia</taxon>
        <taxon>Eutheria</taxon>
        <taxon>Afrotheria</taxon>
        <taxon>Tenrecidae</taxon>
        <taxon>Tenrecinae</taxon>
        <taxon>Echinops</taxon>
    </lineage>
</organism>
<sequence length="477" mass="53488">MGISKEMLKELLYCLAIDPDLTPVKKEAEKVLYELFFADSASVHPSPAPPCQQQSPSNGLAHNNHTEGSQASQAQDHNAGIYGVQYMELTASESNNSAESFLNSLTFEKEDDREIDSFLYIRPPSAALKRQFPRGSKKVPHQNTVEETPKKDGGSLPQTSMDSEIVDCFSVDVTDLTCPHCMRLLFDPIVTSCGHTVCLRCLLCYLDEVPCCPLCREPVADLLESRKFIKTRLTEELLHRYLPDAWSDRTRIHEEELAALPNVTRKVPIFLGTIAFPSIIRPIYVSEFEYHVLIKKCREVGATRFAMCSPLENPGVGACGTLLEIKERRIVADGNPVVDTIGILRFRVLGHRHKNGLNTADLEHLEDKKVEGPEYAELVALNDAVYQQSVSWFAAQDDETKEEIINYFGSMPDKEPEPQSNPCGPAWAWWVLQVLPVEQKTQQLILCMTSLKDRLLALQSALVVCEETRLEELGKIS</sequence>